<name>A0A2V4AQ93_9PSEU</name>
<dbReference type="InterPro" id="IPR004378">
    <property type="entry name" value="F420H2_quin_Rdtase"/>
</dbReference>
<evidence type="ECO:0000313" key="4">
    <source>
        <dbReference type="Proteomes" id="UP000249915"/>
    </source>
</evidence>
<dbReference type="GO" id="GO:0070967">
    <property type="term" value="F:coenzyme F420 binding"/>
    <property type="evidence" value="ECO:0007669"/>
    <property type="project" value="TreeGrafter"/>
</dbReference>
<reference evidence="3 4" key="1">
    <citation type="submission" date="2016-07" db="EMBL/GenBank/DDBJ databases">
        <title>Draft genome sequence of Prauserella muralis DSM 45305, isolated from a mould-covered wall in an indoor environment.</title>
        <authorList>
            <person name="Ruckert C."/>
            <person name="Albersmeier A."/>
            <person name="Jiang C.-L."/>
            <person name="Jiang Y."/>
            <person name="Kalinowski J."/>
            <person name="Schneider O."/>
            <person name="Winkler A."/>
            <person name="Zotchev S.B."/>
        </authorList>
    </citation>
    <scope>NUCLEOTIDE SEQUENCE [LARGE SCALE GENOMIC DNA]</scope>
    <source>
        <strain evidence="3 4">DSM 45305</strain>
    </source>
</reference>
<keyword evidence="4" id="KW-1185">Reference proteome</keyword>
<dbReference type="GO" id="GO:0005886">
    <property type="term" value="C:plasma membrane"/>
    <property type="evidence" value="ECO:0007669"/>
    <property type="project" value="TreeGrafter"/>
</dbReference>
<dbReference type="PANTHER" id="PTHR39428">
    <property type="entry name" value="F420H(2)-DEPENDENT QUINONE REDUCTASE RV1261C"/>
    <property type="match status" value="1"/>
</dbReference>
<protein>
    <submittedName>
        <fullName evidence="3">Nitroreductase</fullName>
    </submittedName>
</protein>
<dbReference type="RefSeq" id="WP_112283268.1">
    <property type="nucleotide sequence ID" value="NZ_MASW01000005.1"/>
</dbReference>
<dbReference type="GO" id="GO:0016491">
    <property type="term" value="F:oxidoreductase activity"/>
    <property type="evidence" value="ECO:0007669"/>
    <property type="project" value="InterPro"/>
</dbReference>
<proteinExistence type="inferred from homology"/>
<organism evidence="3 4">
    <name type="scientific">Prauserella muralis</name>
    <dbReference type="NCBI Taxonomy" id="588067"/>
    <lineage>
        <taxon>Bacteria</taxon>
        <taxon>Bacillati</taxon>
        <taxon>Actinomycetota</taxon>
        <taxon>Actinomycetes</taxon>
        <taxon>Pseudonocardiales</taxon>
        <taxon>Pseudonocardiaceae</taxon>
        <taxon>Prauserella</taxon>
    </lineage>
</organism>
<dbReference type="AlphaFoldDB" id="A0A2V4AQ93"/>
<gene>
    <name evidence="3" type="ORF">BAY60_22895</name>
</gene>
<dbReference type="Pfam" id="PF04075">
    <property type="entry name" value="F420H2_quin_red"/>
    <property type="match status" value="1"/>
</dbReference>
<dbReference type="OrthoDB" id="8225825at2"/>
<accession>A0A2V4AQ93</accession>
<evidence type="ECO:0000256" key="1">
    <source>
        <dbReference type="ARBA" id="ARBA00008710"/>
    </source>
</evidence>
<sequence>MTQNAQAGGHGSGPGTLSRWFQRRMNARTNTRIRRKGGRVMGMDLLILHTKGRRSGQPRETPVTWFPDGEDTWLVVASGGGNAHPDWYANLMAHPGDVAIELPGRGTVPVRPHRLDGGEREQAWQRVTTAQPRYEKYQRKSKREYPVIRLTVR</sequence>
<dbReference type="InterPro" id="IPR012349">
    <property type="entry name" value="Split_barrel_FMN-bd"/>
</dbReference>
<comment type="catalytic activity">
    <reaction evidence="2">
        <text>oxidized coenzyme F420-(gamma-L-Glu)(n) + a quinol + H(+) = reduced coenzyme F420-(gamma-L-Glu)(n) + a quinone</text>
        <dbReference type="Rhea" id="RHEA:39663"/>
        <dbReference type="Rhea" id="RHEA-COMP:12939"/>
        <dbReference type="Rhea" id="RHEA-COMP:14378"/>
        <dbReference type="ChEBI" id="CHEBI:15378"/>
        <dbReference type="ChEBI" id="CHEBI:24646"/>
        <dbReference type="ChEBI" id="CHEBI:132124"/>
        <dbReference type="ChEBI" id="CHEBI:133980"/>
        <dbReference type="ChEBI" id="CHEBI:139511"/>
    </reaction>
</comment>
<dbReference type="Proteomes" id="UP000249915">
    <property type="component" value="Unassembled WGS sequence"/>
</dbReference>
<comment type="caution">
    <text evidence="3">The sequence shown here is derived from an EMBL/GenBank/DDBJ whole genome shotgun (WGS) entry which is preliminary data.</text>
</comment>
<comment type="similarity">
    <text evidence="1">Belongs to the F420H(2)-dependent quinone reductase family.</text>
</comment>
<evidence type="ECO:0000256" key="2">
    <source>
        <dbReference type="ARBA" id="ARBA00049106"/>
    </source>
</evidence>
<dbReference type="PANTHER" id="PTHR39428:SF1">
    <property type="entry name" value="F420H(2)-DEPENDENT QUINONE REDUCTASE RV1261C"/>
    <property type="match status" value="1"/>
</dbReference>
<dbReference type="NCBIfam" id="TIGR00026">
    <property type="entry name" value="hi_GC_TIGR00026"/>
    <property type="match status" value="1"/>
</dbReference>
<evidence type="ECO:0000313" key="3">
    <source>
        <dbReference type="EMBL" id="PXY22668.1"/>
    </source>
</evidence>
<dbReference type="EMBL" id="MASW01000005">
    <property type="protein sequence ID" value="PXY22668.1"/>
    <property type="molecule type" value="Genomic_DNA"/>
</dbReference>
<dbReference type="Gene3D" id="2.30.110.10">
    <property type="entry name" value="Electron Transport, Fmn-binding Protein, Chain A"/>
    <property type="match status" value="1"/>
</dbReference>